<dbReference type="AlphaFoldDB" id="A0AAN9RTH3"/>
<evidence type="ECO:0000313" key="2">
    <source>
        <dbReference type="Proteomes" id="UP001374584"/>
    </source>
</evidence>
<sequence>MDVIWQQQGLLPGIREFFNLVIKNPACLGFCWPVLYRNLPGHGVLHPTRKSKLWHFEFFDNINPKLMLDVCDCNAHPLSALFTAKVCPVAMKFGVQLVKNGFIGCFMRLFLCSSYIVIKYVVGNHMKPSLERVKEPFCPVQSCKMLQLKAARGT</sequence>
<name>A0AAN9RTH3_PHACN</name>
<proteinExistence type="predicted"/>
<organism evidence="1 2">
    <name type="scientific">Phaseolus coccineus</name>
    <name type="common">Scarlet runner bean</name>
    <name type="synonym">Phaseolus multiflorus</name>
    <dbReference type="NCBI Taxonomy" id="3886"/>
    <lineage>
        <taxon>Eukaryota</taxon>
        <taxon>Viridiplantae</taxon>
        <taxon>Streptophyta</taxon>
        <taxon>Embryophyta</taxon>
        <taxon>Tracheophyta</taxon>
        <taxon>Spermatophyta</taxon>
        <taxon>Magnoliopsida</taxon>
        <taxon>eudicotyledons</taxon>
        <taxon>Gunneridae</taxon>
        <taxon>Pentapetalae</taxon>
        <taxon>rosids</taxon>
        <taxon>fabids</taxon>
        <taxon>Fabales</taxon>
        <taxon>Fabaceae</taxon>
        <taxon>Papilionoideae</taxon>
        <taxon>50 kb inversion clade</taxon>
        <taxon>NPAAA clade</taxon>
        <taxon>indigoferoid/millettioid clade</taxon>
        <taxon>Phaseoleae</taxon>
        <taxon>Phaseolus</taxon>
    </lineage>
</organism>
<dbReference type="EMBL" id="JAYMYR010000001">
    <property type="protein sequence ID" value="KAK7382882.1"/>
    <property type="molecule type" value="Genomic_DNA"/>
</dbReference>
<evidence type="ECO:0000313" key="1">
    <source>
        <dbReference type="EMBL" id="KAK7382882.1"/>
    </source>
</evidence>
<protein>
    <submittedName>
        <fullName evidence="1">Uncharacterized protein</fullName>
    </submittedName>
</protein>
<reference evidence="1 2" key="1">
    <citation type="submission" date="2024-01" db="EMBL/GenBank/DDBJ databases">
        <title>The genomes of 5 underutilized Papilionoideae crops provide insights into root nodulation and disease resistanc.</title>
        <authorList>
            <person name="Jiang F."/>
        </authorList>
    </citation>
    <scope>NUCLEOTIDE SEQUENCE [LARGE SCALE GENOMIC DNA]</scope>
    <source>
        <strain evidence="1">JINMINGXINNONG_FW02</strain>
        <tissue evidence="1">Leaves</tissue>
    </source>
</reference>
<accession>A0AAN9RTH3</accession>
<dbReference type="Proteomes" id="UP001374584">
    <property type="component" value="Unassembled WGS sequence"/>
</dbReference>
<keyword evidence="2" id="KW-1185">Reference proteome</keyword>
<gene>
    <name evidence="1" type="ORF">VNO80_02030</name>
</gene>
<comment type="caution">
    <text evidence="1">The sequence shown here is derived from an EMBL/GenBank/DDBJ whole genome shotgun (WGS) entry which is preliminary data.</text>
</comment>